<dbReference type="RefSeq" id="XP_066629789.1">
    <property type="nucleotide sequence ID" value="XM_066780560.1"/>
</dbReference>
<dbReference type="Gene3D" id="3.30.460.10">
    <property type="entry name" value="Beta Polymerase, domain 2"/>
    <property type="match status" value="1"/>
</dbReference>
<evidence type="ECO:0000256" key="1">
    <source>
        <dbReference type="SAM" id="MobiDB-lite"/>
    </source>
</evidence>
<feature type="domain" description="RelA/SpoT" evidence="2">
    <location>
        <begin position="52"/>
        <end position="224"/>
    </location>
</feature>
<reference evidence="3 4" key="1">
    <citation type="submission" date="2024-02" db="EMBL/GenBank/DDBJ databases">
        <title>De novo assembly and annotation of 12 fungi associated with fruit tree decline syndrome in Ontario, Canada.</title>
        <authorList>
            <person name="Sulman M."/>
            <person name="Ellouze W."/>
            <person name="Ilyukhin E."/>
        </authorList>
    </citation>
    <scope>NUCLEOTIDE SEQUENCE [LARGE SCALE GENOMIC DNA]</scope>
    <source>
        <strain evidence="3 4">FDS-637</strain>
    </source>
</reference>
<dbReference type="Pfam" id="PF04607">
    <property type="entry name" value="RelA_SpoT"/>
    <property type="match status" value="1"/>
</dbReference>
<dbReference type="PANTHER" id="PTHR41773:SF1">
    <property type="entry name" value="RELA_SPOT DOMAIN-CONTAINING PROTEIN"/>
    <property type="match status" value="1"/>
</dbReference>
<accession>A0ABR3C835</accession>
<dbReference type="InterPro" id="IPR007685">
    <property type="entry name" value="RelA_SpoT"/>
</dbReference>
<dbReference type="EMBL" id="JAJVCZ030000009">
    <property type="protein sequence ID" value="KAL0256760.1"/>
    <property type="molecule type" value="Genomic_DNA"/>
</dbReference>
<evidence type="ECO:0000259" key="2">
    <source>
        <dbReference type="SMART" id="SM00954"/>
    </source>
</evidence>
<dbReference type="GeneID" id="92013242"/>
<dbReference type="PANTHER" id="PTHR41773">
    <property type="entry name" value="GTP PYROPHOSPHATASE-RELATED"/>
    <property type="match status" value="1"/>
</dbReference>
<dbReference type="SUPFAM" id="SSF81301">
    <property type="entry name" value="Nucleotidyltransferase"/>
    <property type="match status" value="1"/>
</dbReference>
<protein>
    <recommendedName>
        <fullName evidence="2">RelA/SpoT domain-containing protein</fullName>
    </recommendedName>
</protein>
<comment type="caution">
    <text evidence="3">The sequence shown here is derived from an EMBL/GenBank/DDBJ whole genome shotgun (WGS) entry which is preliminary data.</text>
</comment>
<evidence type="ECO:0000313" key="3">
    <source>
        <dbReference type="EMBL" id="KAL0256760.1"/>
    </source>
</evidence>
<keyword evidence="4" id="KW-1185">Reference proteome</keyword>
<sequence length="497" mass="57167">MATGKQPNDAIEQFLREYRHDKDYYKELAEYVKELCVGFMEKSKDIDGLVTARAKDENRLEKKVNERHQRNSYATVEAIKADISDLSGVRIALFYPHHQVDVGHFIRTDFDVVKELVHPKIPPTEGPGRVGMRDTAIPRDKTSATGSSSKSTKAVEIEEGHFDTEHEKRFRGYKATHYRVRLGKKNAKRKFRPTDQIEIQVMTVFHSAWSEVEHNTLYKKIQGRASLGEEQILDGLSGLVMVSELYLEQLHTMFNIRIQTEKEKTEQFANKYELGSFLFSRMQGAKKADQVTLSSVELLRKFLELKCFDLNTKEKLGQKLNEIDICTNLSSDLTYPYSGKPNVSLLIMERLYSKDGRAMRGSRNLSNDKELCSVLMSTIISLDELFPPTSFWEKELTDKERSSTSASGTAASTQLNNLKWIMSAQAPRNVFLGHVDPLNKKERDKLRSLWNWFSNHSSKYVRFVFNISELGDLREFPQDIAALERTYHMVKDLLEIA</sequence>
<dbReference type="SMART" id="SM00954">
    <property type="entry name" value="RelA_SpoT"/>
    <property type="match status" value="1"/>
</dbReference>
<evidence type="ECO:0000313" key="4">
    <source>
        <dbReference type="Proteomes" id="UP001430584"/>
    </source>
</evidence>
<organism evidence="3 4">
    <name type="scientific">Diplodia seriata</name>
    <dbReference type="NCBI Taxonomy" id="420778"/>
    <lineage>
        <taxon>Eukaryota</taxon>
        <taxon>Fungi</taxon>
        <taxon>Dikarya</taxon>
        <taxon>Ascomycota</taxon>
        <taxon>Pezizomycotina</taxon>
        <taxon>Dothideomycetes</taxon>
        <taxon>Dothideomycetes incertae sedis</taxon>
        <taxon>Botryosphaeriales</taxon>
        <taxon>Botryosphaeriaceae</taxon>
        <taxon>Diplodia</taxon>
    </lineage>
</organism>
<feature type="compositionally biased region" description="Low complexity" evidence="1">
    <location>
        <begin position="143"/>
        <end position="152"/>
    </location>
</feature>
<feature type="region of interest" description="Disordered" evidence="1">
    <location>
        <begin position="121"/>
        <end position="161"/>
    </location>
</feature>
<name>A0ABR3C835_9PEZI</name>
<dbReference type="InterPro" id="IPR043519">
    <property type="entry name" value="NT_sf"/>
</dbReference>
<proteinExistence type="predicted"/>
<dbReference type="Proteomes" id="UP001430584">
    <property type="component" value="Unassembled WGS sequence"/>
</dbReference>
<gene>
    <name evidence="3" type="ORF">SLS55_009157</name>
</gene>